<evidence type="ECO:0000256" key="3">
    <source>
        <dbReference type="ARBA" id="ARBA00020987"/>
    </source>
</evidence>
<accession>A0A1Y1VNC4</accession>
<feature type="compositionally biased region" description="Low complexity" evidence="13">
    <location>
        <begin position="120"/>
        <end position="132"/>
    </location>
</feature>
<evidence type="ECO:0000256" key="11">
    <source>
        <dbReference type="RuleBase" id="RU271113"/>
    </source>
</evidence>
<reference evidence="15 16" key="1">
    <citation type="submission" date="2016-08" db="EMBL/GenBank/DDBJ databases">
        <title>Genomes of anaerobic fungi encode conserved fungal cellulosomes for biomass hydrolysis.</title>
        <authorList>
            <consortium name="DOE Joint Genome Institute"/>
            <person name="Haitjema C.H."/>
            <person name="Gilmore S.P."/>
            <person name="Henske J.K."/>
            <person name="Solomon K.V."/>
            <person name="De Groot R."/>
            <person name="Kuo A."/>
            <person name="Mondo S.J."/>
            <person name="Salamov A.A."/>
            <person name="Labutti K."/>
            <person name="Zhao Z."/>
            <person name="Chiniquy J."/>
            <person name="Barry K."/>
            <person name="Brewer H.M."/>
            <person name="Purvine S.O."/>
            <person name="Wright A.T."/>
            <person name="Boxma B."/>
            <person name="Van Alen T."/>
            <person name="Hackstein J.H."/>
            <person name="Baker S.E."/>
            <person name="Grigoriev I.V."/>
            <person name="O'Malley M.A."/>
        </authorList>
    </citation>
    <scope>NUCLEOTIDE SEQUENCE [LARGE SCALE GENOMIC DNA]</scope>
    <source>
        <strain evidence="16">finn</strain>
    </source>
</reference>
<feature type="compositionally biased region" description="Basic and acidic residues" evidence="13">
    <location>
        <begin position="83"/>
        <end position="119"/>
    </location>
</feature>
<dbReference type="GO" id="GO:0006281">
    <property type="term" value="P:DNA repair"/>
    <property type="evidence" value="ECO:0007669"/>
    <property type="project" value="TreeGrafter"/>
</dbReference>
<comment type="similarity">
    <text evidence="11">Belongs to the class I-like SAM-binding methyltransferase superfamily. DOT1 family.</text>
</comment>
<feature type="compositionally biased region" description="Basic and acidic residues" evidence="13">
    <location>
        <begin position="241"/>
        <end position="277"/>
    </location>
</feature>
<evidence type="ECO:0000256" key="6">
    <source>
        <dbReference type="ARBA" id="ARBA00022691"/>
    </source>
</evidence>
<feature type="region of interest" description="Disordered" evidence="13">
    <location>
        <begin position="389"/>
        <end position="408"/>
    </location>
</feature>
<dbReference type="SUPFAM" id="SSF53335">
    <property type="entry name" value="S-adenosyl-L-methionine-dependent methyltransferases"/>
    <property type="match status" value="1"/>
</dbReference>
<feature type="coiled-coil region" evidence="12">
    <location>
        <begin position="353"/>
        <end position="384"/>
    </location>
</feature>
<dbReference type="InterPro" id="IPR029063">
    <property type="entry name" value="SAM-dependent_MTases_sf"/>
</dbReference>
<feature type="domain" description="DOT1" evidence="14">
    <location>
        <begin position="530"/>
        <end position="855"/>
    </location>
</feature>
<dbReference type="AlphaFoldDB" id="A0A1Y1VNC4"/>
<dbReference type="InterPro" id="IPR030445">
    <property type="entry name" value="H3-K79_meTrfase"/>
</dbReference>
<evidence type="ECO:0000256" key="2">
    <source>
        <dbReference type="ARBA" id="ARBA00012190"/>
    </source>
</evidence>
<feature type="compositionally biased region" description="Basic residues" evidence="13">
    <location>
        <begin position="288"/>
        <end position="304"/>
    </location>
</feature>
<feature type="compositionally biased region" description="Low complexity" evidence="13">
    <location>
        <begin position="202"/>
        <end position="218"/>
    </location>
</feature>
<dbReference type="CDD" id="cd02440">
    <property type="entry name" value="AdoMet_MTases"/>
    <property type="match status" value="1"/>
</dbReference>
<organism evidence="15 16">
    <name type="scientific">Piromyces finnis</name>
    <dbReference type="NCBI Taxonomy" id="1754191"/>
    <lineage>
        <taxon>Eukaryota</taxon>
        <taxon>Fungi</taxon>
        <taxon>Fungi incertae sedis</taxon>
        <taxon>Chytridiomycota</taxon>
        <taxon>Chytridiomycota incertae sedis</taxon>
        <taxon>Neocallimastigomycetes</taxon>
        <taxon>Neocallimastigales</taxon>
        <taxon>Neocallimastigaceae</taxon>
        <taxon>Piromyces</taxon>
    </lineage>
</organism>
<proteinExistence type="inferred from homology"/>
<keyword evidence="4 11" id="KW-0489">Methyltransferase</keyword>
<keyword evidence="5 11" id="KW-0808">Transferase</keyword>
<dbReference type="PANTHER" id="PTHR21451">
    <property type="entry name" value="HISTONE H3 METHYLTRANSFERASE"/>
    <property type="match status" value="1"/>
</dbReference>
<evidence type="ECO:0000256" key="9">
    <source>
        <dbReference type="ARBA" id="ARBA00029821"/>
    </source>
</evidence>
<dbReference type="EC" id="2.1.1.360" evidence="2 11"/>
<evidence type="ECO:0000256" key="8">
    <source>
        <dbReference type="ARBA" id="ARBA00023242"/>
    </source>
</evidence>
<evidence type="ECO:0000313" key="16">
    <source>
        <dbReference type="Proteomes" id="UP000193719"/>
    </source>
</evidence>
<comment type="caution">
    <text evidence="15">The sequence shown here is derived from an EMBL/GenBank/DDBJ whole genome shotgun (WGS) entry which is preliminary data.</text>
</comment>
<dbReference type="Proteomes" id="UP000193719">
    <property type="component" value="Unassembled WGS sequence"/>
</dbReference>
<dbReference type="OrthoDB" id="443402at2759"/>
<comment type="function">
    <text evidence="11">Histone methyltransferase that specifically trimethylates histone H3 to form H3K79me3. This methylation is required for telomere silencing and for the pachytene checkpoint during the meiotic cell cycle by allowing the recruitment of RAD9 to double strand breaks. Nucleosomes are preferred as substrate compared to free histone.</text>
</comment>
<protein>
    <recommendedName>
        <fullName evidence="3 11">Histone-lysine N-methyltransferase, H3 lysine-79 specific</fullName>
        <ecNumber evidence="2 11">2.1.1.360</ecNumber>
    </recommendedName>
    <alternativeName>
        <fullName evidence="9 11">Histone H3-K79 methyltransferase</fullName>
    </alternativeName>
</protein>
<dbReference type="GO" id="GO:0032259">
    <property type="term" value="P:methylation"/>
    <property type="evidence" value="ECO:0007669"/>
    <property type="project" value="UniProtKB-KW"/>
</dbReference>
<dbReference type="InterPro" id="IPR025789">
    <property type="entry name" value="DOT1_dom"/>
</dbReference>
<dbReference type="PANTHER" id="PTHR21451:SF0">
    <property type="entry name" value="HISTONE-LYSINE N-METHYLTRANSFERASE, H3 LYSINE-79 SPECIFIC"/>
    <property type="match status" value="1"/>
</dbReference>
<feature type="compositionally biased region" description="Basic and acidic residues" evidence="13">
    <location>
        <begin position="389"/>
        <end position="407"/>
    </location>
</feature>
<keyword evidence="8 11" id="KW-0539">Nucleus</keyword>
<evidence type="ECO:0000256" key="7">
    <source>
        <dbReference type="ARBA" id="ARBA00022853"/>
    </source>
</evidence>
<name>A0A1Y1VNC4_9FUNG</name>
<dbReference type="STRING" id="1754191.A0A1Y1VNC4"/>
<keyword evidence="12" id="KW-0175">Coiled coil</keyword>
<evidence type="ECO:0000256" key="1">
    <source>
        <dbReference type="ARBA" id="ARBA00004123"/>
    </source>
</evidence>
<dbReference type="GO" id="GO:0140956">
    <property type="term" value="F:histone H3K79 trimethyltransferase activity"/>
    <property type="evidence" value="ECO:0007669"/>
    <property type="project" value="UniProtKB-EC"/>
</dbReference>
<dbReference type="Gene3D" id="3.40.50.150">
    <property type="entry name" value="Vaccinia Virus protein VP39"/>
    <property type="match status" value="1"/>
</dbReference>
<comment type="subcellular location">
    <subcellularLocation>
        <location evidence="1 11">Nucleus</location>
    </subcellularLocation>
</comment>
<feature type="region of interest" description="Disordered" evidence="13">
    <location>
        <begin position="171"/>
        <end position="327"/>
    </location>
</feature>
<comment type="catalytic activity">
    <reaction evidence="10 11">
        <text>L-lysyl(79)-[histone H3] + 3 S-adenosyl-L-methionine = N(6),N(6),N(6)-trimethyl-L-lysyl(79)-[histone H3] + 3 S-adenosyl-L-homocysteine + 3 H(+)</text>
        <dbReference type="Rhea" id="RHEA:60328"/>
        <dbReference type="Rhea" id="RHEA-COMP:15549"/>
        <dbReference type="Rhea" id="RHEA-COMP:15552"/>
        <dbReference type="ChEBI" id="CHEBI:15378"/>
        <dbReference type="ChEBI" id="CHEBI:29969"/>
        <dbReference type="ChEBI" id="CHEBI:57856"/>
        <dbReference type="ChEBI" id="CHEBI:59789"/>
        <dbReference type="ChEBI" id="CHEBI:61961"/>
        <dbReference type="EC" id="2.1.1.360"/>
    </reaction>
</comment>
<evidence type="ECO:0000256" key="12">
    <source>
        <dbReference type="SAM" id="Coils"/>
    </source>
</evidence>
<reference evidence="15 16" key="2">
    <citation type="submission" date="2016-08" db="EMBL/GenBank/DDBJ databases">
        <title>Pervasive Adenine N6-methylation of Active Genes in Fungi.</title>
        <authorList>
            <consortium name="DOE Joint Genome Institute"/>
            <person name="Mondo S.J."/>
            <person name="Dannebaum R.O."/>
            <person name="Kuo R.C."/>
            <person name="Labutti K."/>
            <person name="Haridas S."/>
            <person name="Kuo A."/>
            <person name="Salamov A."/>
            <person name="Ahrendt S.R."/>
            <person name="Lipzen A."/>
            <person name="Sullivan W."/>
            <person name="Andreopoulos W.B."/>
            <person name="Clum A."/>
            <person name="Lindquist E."/>
            <person name="Daum C."/>
            <person name="Ramamoorthy G.K."/>
            <person name="Gryganskyi A."/>
            <person name="Culley D."/>
            <person name="Magnuson J.K."/>
            <person name="James T.Y."/>
            <person name="O'Malley M.A."/>
            <person name="Stajich J.E."/>
            <person name="Spatafora J.W."/>
            <person name="Visel A."/>
            <person name="Grigoriev I.V."/>
        </authorList>
    </citation>
    <scope>NUCLEOTIDE SEQUENCE [LARGE SCALE GENOMIC DNA]</scope>
    <source>
        <strain evidence="16">finn</strain>
    </source>
</reference>
<sequence length="860" mass="101237">MEQNEKPFKVHKRISREFTKNVVKTCPRCYYVPLNEDNLEKNLTVDSERIKNDNKEKQKVEKFSETNSKKEYKNFKTDIKSNDAKFENKEKISNVDSKNLKDEIKEHKSKEEKNRKKELSNINSPSLSSSSLEETKESMKYNKEYKVNKFEMHKNKLNHASDETLNFTSNVQNINSKMSKSSLNGHREKRLSNFESMDESNSDWSNYNSSSNTTLKSNINDEDSIKRKRALSKSLESLFDDEIKSSESKENKEKEMKKNMKEKKSEKLLKESLKYNSDENDDSDFNKHKSLTHSKNKILKAKKKYISEEDSDKDESDDNWNKSNQNLKKEFDKDENIFKMKKLKREKIEKNETEKMDENIKLIKEELKNMNDEERERKLQQLNKKLHKEFFEKESDKDQDSSFESKDKIKRSKLSTLSSLPFDASFMKMAKQIFKKKKRGEELTEDEMAVYNKIQKKRKIEKTEDDNENRKLQKTKVKKDNRYISSYASKPCISAERVITEFSLYEEFGNPNNKRIKPGKYETIKLLYPNGKYETYPLIIPKKSNETNPIFDLYTTTQMVIRYCVPQKYQKLFGDTKNGIIRSIIKAHNRKNKEGLKRAILEYNKTLEFIINEKAFINSEEYGDVSAPELVSHILEQAYIRTVSQKSEMLNLYRGFSNNVYGEVNSNLVTEFIKNSELKPHHIFIDMGSGIGNVVLQVASQVLCESWGVEIMEIPSTFAKAQCIEFISRMRYYGKPCGKIKLRHADFLEDPEVDRILKVADVVFVNNYAFDAALNQRILQKFLDLKENTRIISLKNFVPLDHKINYRNANSLESILRVKEYLFGHDSVSWTNEEGKYYIHRVDRSILQSFEKNMKSNRVH</sequence>
<evidence type="ECO:0000256" key="10">
    <source>
        <dbReference type="ARBA" id="ARBA00047770"/>
    </source>
</evidence>
<evidence type="ECO:0000259" key="14">
    <source>
        <dbReference type="PROSITE" id="PS51569"/>
    </source>
</evidence>
<feature type="compositionally biased region" description="Acidic residues" evidence="13">
    <location>
        <begin position="308"/>
        <end position="318"/>
    </location>
</feature>
<feature type="region of interest" description="Disordered" evidence="13">
    <location>
        <begin position="83"/>
        <end position="137"/>
    </location>
</feature>
<keyword evidence="6 11" id="KW-0949">S-adenosyl-L-methionine</keyword>
<dbReference type="GO" id="GO:0005634">
    <property type="term" value="C:nucleus"/>
    <property type="evidence" value="ECO:0007669"/>
    <property type="project" value="UniProtKB-SubCell"/>
</dbReference>
<comment type="miscellaneous">
    <text evidence="11">In contrast to other lysine histone methyltransferases, it does not contain a SET domain, suggesting the existence of another mechanism for methylation of lysine residues of histones.</text>
</comment>
<evidence type="ECO:0000256" key="5">
    <source>
        <dbReference type="ARBA" id="ARBA00022679"/>
    </source>
</evidence>
<gene>
    <name evidence="15" type="ORF">BCR36DRAFT_314890</name>
</gene>
<dbReference type="GO" id="GO:0000077">
    <property type="term" value="P:DNA damage checkpoint signaling"/>
    <property type="evidence" value="ECO:0007669"/>
    <property type="project" value="TreeGrafter"/>
</dbReference>
<dbReference type="PROSITE" id="PS51569">
    <property type="entry name" value="DOT1"/>
    <property type="match status" value="1"/>
</dbReference>
<feature type="compositionally biased region" description="Polar residues" evidence="13">
    <location>
        <begin position="171"/>
        <end position="184"/>
    </location>
</feature>
<dbReference type="EMBL" id="MCFH01000001">
    <property type="protein sequence ID" value="ORX60909.1"/>
    <property type="molecule type" value="Genomic_DNA"/>
</dbReference>
<evidence type="ECO:0000256" key="13">
    <source>
        <dbReference type="SAM" id="MobiDB-lite"/>
    </source>
</evidence>
<keyword evidence="16" id="KW-1185">Reference proteome</keyword>
<evidence type="ECO:0000313" key="15">
    <source>
        <dbReference type="EMBL" id="ORX60909.1"/>
    </source>
</evidence>
<dbReference type="Pfam" id="PF08123">
    <property type="entry name" value="DOT1"/>
    <property type="match status" value="1"/>
</dbReference>
<dbReference type="Gene3D" id="1.10.260.170">
    <property type="match status" value="1"/>
</dbReference>
<dbReference type="FunFam" id="3.40.50.150:FF:000033">
    <property type="entry name" value="Histone-lysine N-methyltransferase, H3 lysine-79 specific"/>
    <property type="match status" value="1"/>
</dbReference>
<keyword evidence="7 11" id="KW-0156">Chromatin regulator</keyword>
<evidence type="ECO:0000256" key="4">
    <source>
        <dbReference type="ARBA" id="ARBA00022603"/>
    </source>
</evidence>
<feature type="region of interest" description="Disordered" evidence="13">
    <location>
        <begin position="47"/>
        <end position="67"/>
    </location>
</feature>